<dbReference type="SUPFAM" id="SSF54862">
    <property type="entry name" value="4Fe-4S ferredoxins"/>
    <property type="match status" value="1"/>
</dbReference>
<evidence type="ECO:0000256" key="9">
    <source>
        <dbReference type="ARBA" id="ARBA00023014"/>
    </source>
</evidence>
<organism evidence="12 13">
    <name type="scientific">Nocardia jinanensis</name>
    <dbReference type="NCBI Taxonomy" id="382504"/>
    <lineage>
        <taxon>Bacteria</taxon>
        <taxon>Bacillati</taxon>
        <taxon>Actinomycetota</taxon>
        <taxon>Actinomycetes</taxon>
        <taxon>Mycobacteriales</taxon>
        <taxon>Nocardiaceae</taxon>
        <taxon>Nocardia</taxon>
    </lineage>
</organism>
<keyword evidence="4" id="KW-0479">Metal-binding</keyword>
<reference evidence="12" key="2">
    <citation type="submission" date="2020-09" db="EMBL/GenBank/DDBJ databases">
        <authorList>
            <person name="Sun Q."/>
            <person name="Zhou Y."/>
        </authorList>
    </citation>
    <scope>NUCLEOTIDE SEQUENCE</scope>
    <source>
        <strain evidence="12">CGMCC 4.3508</strain>
    </source>
</reference>
<protein>
    <recommendedName>
        <fullName evidence="2">ferredoxin--NADP(+) reductase</fullName>
        <ecNumber evidence="2">1.18.1.2</ecNumber>
    </recommendedName>
</protein>
<proteinExistence type="predicted"/>
<evidence type="ECO:0000256" key="7">
    <source>
        <dbReference type="ARBA" id="ARBA00023002"/>
    </source>
</evidence>
<feature type="domain" description="4Fe-4S ferredoxin-type" evidence="11">
    <location>
        <begin position="34"/>
        <end position="63"/>
    </location>
</feature>
<dbReference type="Gene3D" id="3.50.50.60">
    <property type="entry name" value="FAD/NAD(P)-binding domain"/>
    <property type="match status" value="1"/>
</dbReference>
<dbReference type="GO" id="GO:0004324">
    <property type="term" value="F:ferredoxin-NADP+ reductase activity"/>
    <property type="evidence" value="ECO:0007669"/>
    <property type="project" value="UniProtKB-EC"/>
</dbReference>
<evidence type="ECO:0000256" key="8">
    <source>
        <dbReference type="ARBA" id="ARBA00023004"/>
    </source>
</evidence>
<keyword evidence="9" id="KW-0411">Iron-sulfur</keyword>
<dbReference type="Proteomes" id="UP000638263">
    <property type="component" value="Unassembled WGS sequence"/>
</dbReference>
<dbReference type="PANTHER" id="PTHR48467:SF1">
    <property type="entry name" value="GLUTAMATE SYNTHASE 1 [NADH], CHLOROPLASTIC-LIKE"/>
    <property type="match status" value="1"/>
</dbReference>
<dbReference type="PRINTS" id="PR00419">
    <property type="entry name" value="ADXRDTASE"/>
</dbReference>
<dbReference type="PROSITE" id="PS51379">
    <property type="entry name" value="4FE4S_FER_2"/>
    <property type="match status" value="1"/>
</dbReference>
<keyword evidence="6" id="KW-0521">NADP</keyword>
<dbReference type="EC" id="1.18.1.2" evidence="2"/>
<dbReference type="Gene3D" id="3.30.70.20">
    <property type="match status" value="1"/>
</dbReference>
<dbReference type="Pfam" id="PF00037">
    <property type="entry name" value="Fer4"/>
    <property type="match status" value="1"/>
</dbReference>
<keyword evidence="3" id="KW-0285">Flavoprotein</keyword>
<comment type="caution">
    <text evidence="12">The sequence shown here is derived from an EMBL/GenBank/DDBJ whole genome shotgun (WGS) entry which is preliminary data.</text>
</comment>
<evidence type="ECO:0000313" key="12">
    <source>
        <dbReference type="EMBL" id="GGL16851.1"/>
    </source>
</evidence>
<keyword evidence="5" id="KW-0274">FAD</keyword>
<name>A0A917RPU3_9NOCA</name>
<evidence type="ECO:0000256" key="5">
    <source>
        <dbReference type="ARBA" id="ARBA00022827"/>
    </source>
</evidence>
<evidence type="ECO:0000259" key="11">
    <source>
        <dbReference type="PROSITE" id="PS51379"/>
    </source>
</evidence>
<comment type="catalytic activity">
    <reaction evidence="10">
        <text>2 reduced [2Fe-2S]-[ferredoxin] + NADP(+) + H(+) = 2 oxidized [2Fe-2S]-[ferredoxin] + NADPH</text>
        <dbReference type="Rhea" id="RHEA:20125"/>
        <dbReference type="Rhea" id="RHEA-COMP:10000"/>
        <dbReference type="Rhea" id="RHEA-COMP:10001"/>
        <dbReference type="ChEBI" id="CHEBI:15378"/>
        <dbReference type="ChEBI" id="CHEBI:33737"/>
        <dbReference type="ChEBI" id="CHEBI:33738"/>
        <dbReference type="ChEBI" id="CHEBI:57783"/>
        <dbReference type="ChEBI" id="CHEBI:58349"/>
        <dbReference type="EC" id="1.18.1.2"/>
    </reaction>
</comment>
<dbReference type="InterPro" id="IPR055275">
    <property type="entry name" value="Ferredox_Rdtase"/>
</dbReference>
<dbReference type="InterPro" id="IPR017896">
    <property type="entry name" value="4Fe4S_Fe-S-bd"/>
</dbReference>
<reference evidence="12" key="1">
    <citation type="journal article" date="2014" name="Int. J. Syst. Evol. Microbiol.">
        <title>Complete genome sequence of Corynebacterium casei LMG S-19264T (=DSM 44701T), isolated from a smear-ripened cheese.</title>
        <authorList>
            <consortium name="US DOE Joint Genome Institute (JGI-PGF)"/>
            <person name="Walter F."/>
            <person name="Albersmeier A."/>
            <person name="Kalinowski J."/>
            <person name="Ruckert C."/>
        </authorList>
    </citation>
    <scope>NUCLEOTIDE SEQUENCE</scope>
    <source>
        <strain evidence="12">CGMCC 4.3508</strain>
    </source>
</reference>
<keyword evidence="8" id="KW-0408">Iron</keyword>
<evidence type="ECO:0000256" key="4">
    <source>
        <dbReference type="ARBA" id="ARBA00022723"/>
    </source>
</evidence>
<dbReference type="EMBL" id="BMMH01000006">
    <property type="protein sequence ID" value="GGL16851.1"/>
    <property type="molecule type" value="Genomic_DNA"/>
</dbReference>
<accession>A0A917RPU3</accession>
<dbReference type="PANTHER" id="PTHR48467">
    <property type="entry name" value="GLUTAMATE SYNTHASE 1 [NADH], CHLOROPLASTIC-LIKE"/>
    <property type="match status" value="1"/>
</dbReference>
<evidence type="ECO:0000256" key="10">
    <source>
        <dbReference type="ARBA" id="ARBA00047776"/>
    </source>
</evidence>
<dbReference type="SUPFAM" id="SSF51971">
    <property type="entry name" value="Nucleotide-binding domain"/>
    <property type="match status" value="2"/>
</dbReference>
<keyword evidence="7" id="KW-0560">Oxidoreductase</keyword>
<dbReference type="Pfam" id="PF07992">
    <property type="entry name" value="Pyr_redox_2"/>
    <property type="match status" value="1"/>
</dbReference>
<dbReference type="InterPro" id="IPR036188">
    <property type="entry name" value="FAD/NAD-bd_sf"/>
</dbReference>
<dbReference type="GO" id="GO:0046872">
    <property type="term" value="F:metal ion binding"/>
    <property type="evidence" value="ECO:0007669"/>
    <property type="project" value="UniProtKB-KW"/>
</dbReference>
<dbReference type="Gene3D" id="3.40.50.720">
    <property type="entry name" value="NAD(P)-binding Rossmann-like Domain"/>
    <property type="match status" value="1"/>
</dbReference>
<dbReference type="PROSITE" id="PS00198">
    <property type="entry name" value="4FE4S_FER_1"/>
    <property type="match status" value="1"/>
</dbReference>
<evidence type="ECO:0000256" key="1">
    <source>
        <dbReference type="ARBA" id="ARBA00001974"/>
    </source>
</evidence>
<dbReference type="AlphaFoldDB" id="A0A917RPU3"/>
<dbReference type="GO" id="GO:0051536">
    <property type="term" value="F:iron-sulfur cluster binding"/>
    <property type="evidence" value="ECO:0007669"/>
    <property type="project" value="UniProtKB-KW"/>
</dbReference>
<keyword evidence="13" id="KW-1185">Reference proteome</keyword>
<sequence>MITQNCCNDATCVAVCPVDCIHPTPAEREYRTSEMLHIDPGACIDCGACADVCPVDAIASADALRPEQQRYRDLNAEYFDRHPRKASPGAHVQPLPLSIATATDGAPAPLRVAVVGSGPAAFYAAEELLARRDIAAEVTMLERLPVAGGLVRFGVAPDHWRTKTVDRVFARTARRDGFTMHLGVEVGRDVAVAELLEYHHAVLHASGAAGDRRLDIPGEDLPGSHSAREFVAWYNGHPDHAARTFDLSARRAVVIGTGNVALDIARILVTGTERLGGTDIADHALATLAESAVEAVVVLGRRGPEHAACTTPELLALGSLPGVDVLVDCPVAAGPDAPMKLRVLAEYARRRPTPGNKRIVLRFGVTPVEVEGGARATALTVRGTGTGASESIRCGLVIRAAGYRGLPITGLPFDEQTATVANVAGRVIDPDSGEPVPGQYVSGWIKRGATGVIGTNRYCAAETVAALVADHRRGRLRTPSAAAADFAALIRRRCPDVSSGADWRAIDRYERQRGQESGRPRVKIVDPAVAALVAATERDRG</sequence>
<evidence type="ECO:0000313" key="13">
    <source>
        <dbReference type="Proteomes" id="UP000638263"/>
    </source>
</evidence>
<dbReference type="InterPro" id="IPR017900">
    <property type="entry name" value="4Fe4S_Fe_S_CS"/>
</dbReference>
<dbReference type="InterPro" id="IPR023753">
    <property type="entry name" value="FAD/NAD-binding_dom"/>
</dbReference>
<evidence type="ECO:0000256" key="6">
    <source>
        <dbReference type="ARBA" id="ARBA00022857"/>
    </source>
</evidence>
<evidence type="ECO:0000256" key="2">
    <source>
        <dbReference type="ARBA" id="ARBA00013223"/>
    </source>
</evidence>
<evidence type="ECO:0000256" key="3">
    <source>
        <dbReference type="ARBA" id="ARBA00022630"/>
    </source>
</evidence>
<gene>
    <name evidence="12" type="primary">fprB</name>
    <name evidence="12" type="ORF">GCM10011588_34420</name>
</gene>
<comment type="cofactor">
    <cofactor evidence="1">
        <name>FAD</name>
        <dbReference type="ChEBI" id="CHEBI:57692"/>
    </cofactor>
</comment>